<accession>A0ABU0QDC4</accession>
<evidence type="ECO:0000256" key="1">
    <source>
        <dbReference type="SAM" id="MobiDB-lite"/>
    </source>
</evidence>
<dbReference type="Proteomes" id="UP001243364">
    <property type="component" value="Unassembled WGS sequence"/>
</dbReference>
<keyword evidence="3" id="KW-1185">Reference proteome</keyword>
<feature type="compositionally biased region" description="Basic and acidic residues" evidence="1">
    <location>
        <begin position="21"/>
        <end position="34"/>
    </location>
</feature>
<organism evidence="2 3">
    <name type="scientific">Streptomyces achromogenes</name>
    <dbReference type="NCBI Taxonomy" id="67255"/>
    <lineage>
        <taxon>Bacteria</taxon>
        <taxon>Bacillati</taxon>
        <taxon>Actinomycetota</taxon>
        <taxon>Actinomycetes</taxon>
        <taxon>Kitasatosporales</taxon>
        <taxon>Streptomycetaceae</taxon>
        <taxon>Streptomyces</taxon>
    </lineage>
</organism>
<protein>
    <submittedName>
        <fullName evidence="2">Uncharacterized protein</fullName>
    </submittedName>
</protein>
<dbReference type="EMBL" id="JAUSYA010000001">
    <property type="protein sequence ID" value="MDQ0688657.1"/>
    <property type="molecule type" value="Genomic_DNA"/>
</dbReference>
<reference evidence="2 3" key="1">
    <citation type="submission" date="2023-07" db="EMBL/GenBank/DDBJ databases">
        <title>Comparative genomics of wheat-associated soil bacteria to identify genetic determinants of phenazine resistance.</title>
        <authorList>
            <person name="Mouncey N."/>
        </authorList>
    </citation>
    <scope>NUCLEOTIDE SEQUENCE [LARGE SCALE GENOMIC DNA]</scope>
    <source>
        <strain evidence="2 3">W4I19-2</strain>
    </source>
</reference>
<name>A0ABU0QDC4_STRAH</name>
<comment type="caution">
    <text evidence="2">The sequence shown here is derived from an EMBL/GenBank/DDBJ whole genome shotgun (WGS) entry which is preliminary data.</text>
</comment>
<evidence type="ECO:0000313" key="3">
    <source>
        <dbReference type="Proteomes" id="UP001243364"/>
    </source>
</evidence>
<proteinExistence type="predicted"/>
<sequence length="63" mass="6327">MRIEQSPDLQQGAAHGGAAAAEEHGEGVRGQGDLEVKDGCQDLVGGGEPGRAAALDVAVSKCR</sequence>
<feature type="region of interest" description="Disordered" evidence="1">
    <location>
        <begin position="1"/>
        <end position="34"/>
    </location>
</feature>
<gene>
    <name evidence="2" type="ORF">QFZ56_007620</name>
</gene>
<evidence type="ECO:0000313" key="2">
    <source>
        <dbReference type="EMBL" id="MDQ0688657.1"/>
    </source>
</evidence>